<evidence type="ECO:0000256" key="1">
    <source>
        <dbReference type="ARBA" id="ARBA00001946"/>
    </source>
</evidence>
<dbReference type="Gene3D" id="1.10.600.10">
    <property type="entry name" value="Farnesyl Diphosphate Synthase"/>
    <property type="match status" value="2"/>
</dbReference>
<protein>
    <recommendedName>
        <fullName evidence="5">Terpene synthase metal-binding domain-containing protein</fullName>
    </recommendedName>
</protein>
<dbReference type="PANTHER" id="PTHR31225">
    <property type="entry name" value="OS04G0344100 PROTEIN-RELATED"/>
    <property type="match status" value="1"/>
</dbReference>
<proteinExistence type="predicted"/>
<dbReference type="Proteomes" id="UP000834106">
    <property type="component" value="Chromosome 2"/>
</dbReference>
<dbReference type="GO" id="GO:0016114">
    <property type="term" value="P:terpenoid biosynthetic process"/>
    <property type="evidence" value="ECO:0007669"/>
    <property type="project" value="InterPro"/>
</dbReference>
<dbReference type="InterPro" id="IPR005630">
    <property type="entry name" value="Terpene_synthase_metal-bd"/>
</dbReference>
<feature type="domain" description="Terpene synthase metal-binding" evidence="5">
    <location>
        <begin position="1"/>
        <end position="79"/>
    </location>
</feature>
<evidence type="ECO:0000256" key="3">
    <source>
        <dbReference type="ARBA" id="ARBA00022723"/>
    </source>
</evidence>
<dbReference type="PANTHER" id="PTHR31225:SF221">
    <property type="entry name" value="(-)-GERMACRENE D SYNTHASE"/>
    <property type="match status" value="1"/>
</dbReference>
<comment type="cofactor">
    <cofactor evidence="1">
        <name>Mg(2+)</name>
        <dbReference type="ChEBI" id="CHEBI:18420"/>
    </cofactor>
</comment>
<dbReference type="GO" id="GO:0000287">
    <property type="term" value="F:magnesium ion binding"/>
    <property type="evidence" value="ECO:0007669"/>
    <property type="project" value="InterPro"/>
</dbReference>
<dbReference type="EMBL" id="OU503037">
    <property type="protein sequence ID" value="CAI9756949.1"/>
    <property type="molecule type" value="Genomic_DNA"/>
</dbReference>
<evidence type="ECO:0000313" key="7">
    <source>
        <dbReference type="Proteomes" id="UP000834106"/>
    </source>
</evidence>
<gene>
    <name evidence="6" type="ORF">FPE_LOCUS4379</name>
</gene>
<dbReference type="AlphaFoldDB" id="A0AAD1YUI3"/>
<dbReference type="GO" id="GO:0010333">
    <property type="term" value="F:terpene synthase activity"/>
    <property type="evidence" value="ECO:0007669"/>
    <property type="project" value="InterPro"/>
</dbReference>
<keyword evidence="7" id="KW-1185">Reference proteome</keyword>
<name>A0AAD1YUI3_9LAMI</name>
<dbReference type="SUPFAM" id="SSF48576">
    <property type="entry name" value="Terpenoid synthases"/>
    <property type="match status" value="1"/>
</dbReference>
<organism evidence="6 7">
    <name type="scientific">Fraxinus pennsylvanica</name>
    <dbReference type="NCBI Taxonomy" id="56036"/>
    <lineage>
        <taxon>Eukaryota</taxon>
        <taxon>Viridiplantae</taxon>
        <taxon>Streptophyta</taxon>
        <taxon>Embryophyta</taxon>
        <taxon>Tracheophyta</taxon>
        <taxon>Spermatophyta</taxon>
        <taxon>Magnoliopsida</taxon>
        <taxon>eudicotyledons</taxon>
        <taxon>Gunneridae</taxon>
        <taxon>Pentapetalae</taxon>
        <taxon>asterids</taxon>
        <taxon>lamiids</taxon>
        <taxon>Lamiales</taxon>
        <taxon>Oleaceae</taxon>
        <taxon>Oleeae</taxon>
        <taxon>Fraxinus</taxon>
    </lineage>
</organism>
<feature type="domain" description="Terpene synthase metal-binding" evidence="5">
    <location>
        <begin position="82"/>
        <end position="113"/>
    </location>
</feature>
<keyword evidence="3" id="KW-0479">Metal-binding</keyword>
<accession>A0AAD1YUI3</accession>
<dbReference type="Pfam" id="PF03936">
    <property type="entry name" value="Terpene_synth_C"/>
    <property type="match status" value="2"/>
</dbReference>
<reference evidence="6" key="1">
    <citation type="submission" date="2023-05" db="EMBL/GenBank/DDBJ databases">
        <authorList>
            <person name="Huff M."/>
        </authorList>
    </citation>
    <scope>NUCLEOTIDE SEQUENCE</scope>
</reference>
<keyword evidence="4" id="KW-0456">Lyase</keyword>
<comment type="pathway">
    <text evidence="2">Secondary metabolite biosynthesis; terpenoid biosynthesis.</text>
</comment>
<dbReference type="InterPro" id="IPR008949">
    <property type="entry name" value="Isoprenoid_synthase_dom_sf"/>
</dbReference>
<dbReference type="InterPro" id="IPR050148">
    <property type="entry name" value="Terpene_synthase-like"/>
</dbReference>
<evidence type="ECO:0000313" key="6">
    <source>
        <dbReference type="EMBL" id="CAI9756949.1"/>
    </source>
</evidence>
<evidence type="ECO:0000259" key="5">
    <source>
        <dbReference type="Pfam" id="PF03936"/>
    </source>
</evidence>
<evidence type="ECO:0000256" key="2">
    <source>
        <dbReference type="ARBA" id="ARBA00004721"/>
    </source>
</evidence>
<sequence>MQTKVIAMLSVIDDIYDIYGTLDELTLLMDAIERWDLSLVDQLPPYMKYYYKALLDVYVEIEEELGKTGKSYLVHYVIDEKTSTVGCYMNQNNGASKEEAFAEIQKQVTNAWKVKPRMPSSCCANGFPQASILIQQTN</sequence>
<evidence type="ECO:0000256" key="4">
    <source>
        <dbReference type="ARBA" id="ARBA00023239"/>
    </source>
</evidence>